<evidence type="ECO:0000313" key="3">
    <source>
        <dbReference type="Proteomes" id="UP000729701"/>
    </source>
</evidence>
<dbReference type="AlphaFoldDB" id="A0A951QNZ9"/>
<feature type="transmembrane region" description="Helical" evidence="1">
    <location>
        <begin position="308"/>
        <end position="339"/>
    </location>
</feature>
<reference evidence="2" key="1">
    <citation type="submission" date="2021-05" db="EMBL/GenBank/DDBJ databases">
        <authorList>
            <person name="Pietrasiak N."/>
            <person name="Ward R."/>
            <person name="Stajich J.E."/>
            <person name="Kurbessoian T."/>
        </authorList>
    </citation>
    <scope>NUCLEOTIDE SEQUENCE</scope>
    <source>
        <strain evidence="2">GSE-NOS-MK-12-04C</strain>
    </source>
</reference>
<name>A0A951QNZ9_9CYAN</name>
<feature type="transmembrane region" description="Helical" evidence="1">
    <location>
        <begin position="238"/>
        <end position="259"/>
    </location>
</feature>
<keyword evidence="1" id="KW-0472">Membrane</keyword>
<comment type="caution">
    <text evidence="2">The sequence shown here is derived from an EMBL/GenBank/DDBJ whole genome shotgun (WGS) entry which is preliminary data.</text>
</comment>
<accession>A0A951QNZ9</accession>
<feature type="transmembrane region" description="Helical" evidence="1">
    <location>
        <begin position="80"/>
        <end position="98"/>
    </location>
</feature>
<proteinExistence type="predicted"/>
<gene>
    <name evidence="2" type="ORF">KME60_16565</name>
</gene>
<reference evidence="2" key="2">
    <citation type="journal article" date="2022" name="Microbiol. Resour. Announc.">
        <title>Metagenome Sequencing to Explore Phylogenomics of Terrestrial Cyanobacteria.</title>
        <authorList>
            <person name="Ward R.D."/>
            <person name="Stajich J.E."/>
            <person name="Johansen J.R."/>
            <person name="Huntemann M."/>
            <person name="Clum A."/>
            <person name="Foster B."/>
            <person name="Foster B."/>
            <person name="Roux S."/>
            <person name="Palaniappan K."/>
            <person name="Varghese N."/>
            <person name="Mukherjee S."/>
            <person name="Reddy T.B.K."/>
            <person name="Daum C."/>
            <person name="Copeland A."/>
            <person name="Chen I.A."/>
            <person name="Ivanova N.N."/>
            <person name="Kyrpides N.C."/>
            <person name="Shapiro N."/>
            <person name="Eloe-Fadrosh E.A."/>
            <person name="Pietrasiak N."/>
        </authorList>
    </citation>
    <scope>NUCLEOTIDE SEQUENCE</scope>
    <source>
        <strain evidence="2">GSE-NOS-MK-12-04C</strain>
    </source>
</reference>
<evidence type="ECO:0000256" key="1">
    <source>
        <dbReference type="SAM" id="Phobius"/>
    </source>
</evidence>
<protein>
    <recommendedName>
        <fullName evidence="4">NAD/NADP transhydrogenase beta subunit</fullName>
    </recommendedName>
</protein>
<feature type="transmembrane region" description="Helical" evidence="1">
    <location>
        <begin position="48"/>
        <end position="68"/>
    </location>
</feature>
<organism evidence="2 3">
    <name type="scientific">Cyanomargarita calcarea GSE-NOS-MK-12-04C</name>
    <dbReference type="NCBI Taxonomy" id="2839659"/>
    <lineage>
        <taxon>Bacteria</taxon>
        <taxon>Bacillati</taxon>
        <taxon>Cyanobacteriota</taxon>
        <taxon>Cyanophyceae</taxon>
        <taxon>Nostocales</taxon>
        <taxon>Cyanomargaritaceae</taxon>
        <taxon>Cyanomargarita</taxon>
    </lineage>
</organism>
<dbReference type="EMBL" id="JAHHGZ010000017">
    <property type="protein sequence ID" value="MBW4668986.1"/>
    <property type="molecule type" value="Genomic_DNA"/>
</dbReference>
<evidence type="ECO:0000313" key="2">
    <source>
        <dbReference type="EMBL" id="MBW4668986.1"/>
    </source>
</evidence>
<dbReference type="Proteomes" id="UP000729701">
    <property type="component" value="Unassembled WGS sequence"/>
</dbReference>
<keyword evidence="1" id="KW-1133">Transmembrane helix</keyword>
<keyword evidence="1" id="KW-0812">Transmembrane</keyword>
<feature type="transmembrane region" description="Helical" evidence="1">
    <location>
        <begin position="266"/>
        <end position="296"/>
    </location>
</feature>
<evidence type="ECO:0008006" key="4">
    <source>
        <dbReference type="Google" id="ProtNLM"/>
    </source>
</evidence>
<sequence length="349" mass="38138">MCFDTFNILAQLNANDVLSNGAITAQSITDGWDRQWIDLLQNNTNKNIYGVLTNLGIFFAVGTLLFFMAQWLRDVIDNDFSRPIVALLWPLIVVFLLANPGNGTLLSNLTLGIRNFINTVNQQVITTADVNQTYQQALNLSVAEEVAGGLLRPCQSLTGEQQNECLNKAKEKIDLLWQQYRNSYGTQPWIDRLETKVNNIVVASGTISEFEFNSLLGSTVQTSIKNILISLQSAFHNLIEVTMLLIAALGPLAVGGSLLPVAAKPIFAWLLGLLTVGITKISFNIIAILTAAVIINGPAQNVNTEPDLMWFLIFLGVLAPILSLALGAVSGFAIFQAIANTDFNRMRAL</sequence>